<dbReference type="Ensembl" id="ENSCSET00000004651.1">
    <property type="protein sequence ID" value="ENSCSEP00000004595.1"/>
    <property type="gene ID" value="ENSCSEG00000002985.1"/>
</dbReference>
<feature type="region of interest" description="Disordered" evidence="7">
    <location>
        <begin position="33"/>
        <end position="189"/>
    </location>
</feature>
<reference evidence="8 9" key="1">
    <citation type="journal article" date="2014" name="Nat. Genet.">
        <title>Whole-genome sequence of a flatfish provides insights into ZW sex chromosome evolution and adaptation to a benthic lifestyle.</title>
        <authorList>
            <person name="Chen S."/>
            <person name="Zhang G."/>
            <person name="Shao C."/>
            <person name="Huang Q."/>
            <person name="Liu G."/>
            <person name="Zhang P."/>
            <person name="Song W."/>
            <person name="An N."/>
            <person name="Chalopin D."/>
            <person name="Volff J.N."/>
            <person name="Hong Y."/>
            <person name="Li Q."/>
            <person name="Sha Z."/>
            <person name="Zhou H."/>
            <person name="Xie M."/>
            <person name="Yu Q."/>
            <person name="Liu Y."/>
            <person name="Xiang H."/>
            <person name="Wang N."/>
            <person name="Wu K."/>
            <person name="Yang C."/>
            <person name="Zhou Q."/>
            <person name="Liao X."/>
            <person name="Yang L."/>
            <person name="Hu Q."/>
            <person name="Zhang J."/>
            <person name="Meng L."/>
            <person name="Jin L."/>
            <person name="Tian Y."/>
            <person name="Lian J."/>
            <person name="Yang J."/>
            <person name="Miao G."/>
            <person name="Liu S."/>
            <person name="Liang Z."/>
            <person name="Yan F."/>
            <person name="Li Y."/>
            <person name="Sun B."/>
            <person name="Zhang H."/>
            <person name="Zhang J."/>
            <person name="Zhu Y."/>
            <person name="Du M."/>
            <person name="Zhao Y."/>
            <person name="Schartl M."/>
            <person name="Tang Q."/>
            <person name="Wang J."/>
        </authorList>
    </citation>
    <scope>NUCLEOTIDE SEQUENCE</scope>
</reference>
<keyword evidence="5" id="KW-0597">Phosphoprotein</keyword>
<dbReference type="InParanoid" id="A0A3P8UWK5"/>
<protein>
    <submittedName>
        <fullName evidence="8">Jupiter microtubule associated homolog 1a</fullName>
    </submittedName>
</protein>
<organism evidence="8 9">
    <name type="scientific">Cynoglossus semilaevis</name>
    <name type="common">Tongue sole</name>
    <dbReference type="NCBI Taxonomy" id="244447"/>
    <lineage>
        <taxon>Eukaryota</taxon>
        <taxon>Metazoa</taxon>
        <taxon>Chordata</taxon>
        <taxon>Craniata</taxon>
        <taxon>Vertebrata</taxon>
        <taxon>Euteleostomi</taxon>
        <taxon>Actinopterygii</taxon>
        <taxon>Neopterygii</taxon>
        <taxon>Teleostei</taxon>
        <taxon>Neoteleostei</taxon>
        <taxon>Acanthomorphata</taxon>
        <taxon>Carangaria</taxon>
        <taxon>Pleuronectiformes</taxon>
        <taxon>Pleuronectoidei</taxon>
        <taxon>Cynoglossidae</taxon>
        <taxon>Cynoglossinae</taxon>
        <taxon>Cynoglossus</taxon>
    </lineage>
</organism>
<dbReference type="Proteomes" id="UP000265120">
    <property type="component" value="Chromosome 9"/>
</dbReference>
<feature type="compositionally biased region" description="Basic and acidic residues" evidence="7">
    <location>
        <begin position="59"/>
        <end position="69"/>
    </location>
</feature>
<evidence type="ECO:0000313" key="9">
    <source>
        <dbReference type="Proteomes" id="UP000265120"/>
    </source>
</evidence>
<comment type="similarity">
    <text evidence="3">Belongs to the JUPITER family.</text>
</comment>
<evidence type="ECO:0000256" key="5">
    <source>
        <dbReference type="ARBA" id="ARBA00022553"/>
    </source>
</evidence>
<evidence type="ECO:0000256" key="7">
    <source>
        <dbReference type="SAM" id="MobiDB-lite"/>
    </source>
</evidence>
<keyword evidence="9" id="KW-1185">Reference proteome</keyword>
<dbReference type="PANTHER" id="PTHR34930">
    <property type="entry name" value="GEO05313P1"/>
    <property type="match status" value="1"/>
</dbReference>
<keyword evidence="6" id="KW-0539">Nucleus</keyword>
<evidence type="ECO:0000256" key="2">
    <source>
        <dbReference type="ARBA" id="ARBA00004496"/>
    </source>
</evidence>
<dbReference type="PANTHER" id="PTHR34930:SF4">
    <property type="entry name" value="JUPITER MICROTUBULE ASSOCIATED HOMOLOG 1"/>
    <property type="match status" value="1"/>
</dbReference>
<dbReference type="GO" id="GO:0005737">
    <property type="term" value="C:cytoplasm"/>
    <property type="evidence" value="ECO:0007669"/>
    <property type="project" value="UniProtKB-SubCell"/>
</dbReference>
<sequence>MLLPVRGRLIIEKHRLVETMTSAKMTTTKTFQGIEPGAKSSSRVLRPPGGASNITFGADEEKPVRKDKMASSVFAEPEDPYANRRNNPPGGKPTGVLCGESSAPLRRGGNHTINHSADTTDGEMLVRDHGDHDNSVADSEKVAEQLPPLQQQQQQQQQEDEAPGAEEAAAGPQSGRRNPPGGKSSLILG</sequence>
<reference evidence="8" key="3">
    <citation type="submission" date="2025-09" db="UniProtKB">
        <authorList>
            <consortium name="Ensembl"/>
        </authorList>
    </citation>
    <scope>IDENTIFICATION</scope>
</reference>
<dbReference type="GO" id="GO:0005634">
    <property type="term" value="C:nucleus"/>
    <property type="evidence" value="ECO:0007669"/>
    <property type="project" value="UniProtKB-SubCell"/>
</dbReference>
<evidence type="ECO:0000256" key="6">
    <source>
        <dbReference type="ARBA" id="ARBA00023242"/>
    </source>
</evidence>
<accession>A0A3P8UWK5</accession>
<dbReference type="STRING" id="244447.ENSCSEP00000004595"/>
<dbReference type="InterPro" id="IPR033335">
    <property type="entry name" value="JUPITER"/>
</dbReference>
<comment type="subcellular location">
    <subcellularLocation>
        <location evidence="2">Cytoplasm</location>
    </subcellularLocation>
    <subcellularLocation>
        <location evidence="1">Nucleus</location>
    </subcellularLocation>
</comment>
<reference evidence="8" key="2">
    <citation type="submission" date="2025-08" db="UniProtKB">
        <authorList>
            <consortium name="Ensembl"/>
        </authorList>
    </citation>
    <scope>IDENTIFICATION</scope>
</reference>
<evidence type="ECO:0000256" key="1">
    <source>
        <dbReference type="ARBA" id="ARBA00004123"/>
    </source>
</evidence>
<evidence type="ECO:0000256" key="3">
    <source>
        <dbReference type="ARBA" id="ARBA00008329"/>
    </source>
</evidence>
<dbReference type="AlphaFoldDB" id="A0A3P8UWK5"/>
<feature type="compositionally biased region" description="Basic and acidic residues" evidence="7">
    <location>
        <begin position="124"/>
        <end position="143"/>
    </location>
</feature>
<dbReference type="GeneTree" id="ENSGT00940000164904"/>
<proteinExistence type="inferred from homology"/>
<name>A0A3P8UWK5_CYNSE</name>
<feature type="compositionally biased region" description="Low complexity" evidence="7">
    <location>
        <begin position="144"/>
        <end position="157"/>
    </location>
</feature>
<evidence type="ECO:0000313" key="8">
    <source>
        <dbReference type="Ensembl" id="ENSCSEP00000004595.1"/>
    </source>
</evidence>
<keyword evidence="4" id="KW-0963">Cytoplasm</keyword>
<evidence type="ECO:0000256" key="4">
    <source>
        <dbReference type="ARBA" id="ARBA00022490"/>
    </source>
</evidence>